<organism evidence="1 2">
    <name type="scientific">Adiantum capillus-veneris</name>
    <name type="common">Maidenhair fern</name>
    <dbReference type="NCBI Taxonomy" id="13818"/>
    <lineage>
        <taxon>Eukaryota</taxon>
        <taxon>Viridiplantae</taxon>
        <taxon>Streptophyta</taxon>
        <taxon>Embryophyta</taxon>
        <taxon>Tracheophyta</taxon>
        <taxon>Polypodiopsida</taxon>
        <taxon>Polypodiidae</taxon>
        <taxon>Polypodiales</taxon>
        <taxon>Pteridineae</taxon>
        <taxon>Pteridaceae</taxon>
        <taxon>Vittarioideae</taxon>
        <taxon>Adiantum</taxon>
    </lineage>
</organism>
<name>A0A9D4UZU6_ADICA</name>
<dbReference type="AlphaFoldDB" id="A0A9D4UZU6"/>
<dbReference type="InterPro" id="IPR050796">
    <property type="entry name" value="SCF_F-box_component"/>
</dbReference>
<dbReference type="PANTHER" id="PTHR31672">
    <property type="entry name" value="BNACNNG10540D PROTEIN"/>
    <property type="match status" value="1"/>
</dbReference>
<evidence type="ECO:0000313" key="2">
    <source>
        <dbReference type="Proteomes" id="UP000886520"/>
    </source>
</evidence>
<keyword evidence="2" id="KW-1185">Reference proteome</keyword>
<gene>
    <name evidence="1" type="ORF">GOP47_0008946</name>
</gene>
<evidence type="ECO:0000313" key="1">
    <source>
        <dbReference type="EMBL" id="KAI5076881.1"/>
    </source>
</evidence>
<comment type="caution">
    <text evidence="1">The sequence shown here is derived from an EMBL/GenBank/DDBJ whole genome shotgun (WGS) entry which is preliminary data.</text>
</comment>
<dbReference type="Proteomes" id="UP000886520">
    <property type="component" value="Chromosome 8"/>
</dbReference>
<protein>
    <recommendedName>
        <fullName evidence="3">F-box protein</fullName>
    </recommendedName>
</protein>
<proteinExistence type="predicted"/>
<dbReference type="OrthoDB" id="10313577at2759"/>
<sequence>MRPAHAVSNRIPFSLVMLNPVTGAHTILPHPPANFHSGHLEDYLDIHLQALLGHHYRLFLTPTPDFRCPGNMDIFDSHTGSWTAGRSWMAWSSDYYFDKDAKIGGAMELAHADLLRLSHWTSSIFAYSVELDEWSRINVDSGNLQVRFKYFLFRRYPNAYKVFRHRGRILLAVFQLEGLFSNCPEGFVVWELHLHANDAPPNAYTNVADWVEVARTPPKLWERLYGVDHDKPTCLKECEARPCLQAEIIVSGGLICMTANSKSIFYAPLMYDLDRQVWYRLPPCKEKCYDITALLGFRPSLAQFQIIGKEEGRIHHN</sequence>
<accession>A0A9D4UZU6</accession>
<reference evidence="1" key="1">
    <citation type="submission" date="2021-01" db="EMBL/GenBank/DDBJ databases">
        <title>Adiantum capillus-veneris genome.</title>
        <authorList>
            <person name="Fang Y."/>
            <person name="Liao Q."/>
        </authorList>
    </citation>
    <scope>NUCLEOTIDE SEQUENCE</scope>
    <source>
        <strain evidence="1">H3</strain>
        <tissue evidence="1">Leaf</tissue>
    </source>
</reference>
<evidence type="ECO:0008006" key="3">
    <source>
        <dbReference type="Google" id="ProtNLM"/>
    </source>
</evidence>
<dbReference type="EMBL" id="JABFUD020000008">
    <property type="protein sequence ID" value="KAI5076881.1"/>
    <property type="molecule type" value="Genomic_DNA"/>
</dbReference>